<dbReference type="RefSeq" id="XP_072838499.1">
    <property type="nucleotide sequence ID" value="XM_072982398.1"/>
</dbReference>
<dbReference type="PANTHER" id="PTHR33443:SF30">
    <property type="entry name" value="SARCOSINE DEHYDROGENASE-2C PROTEIN"/>
    <property type="match status" value="1"/>
</dbReference>
<evidence type="ECO:0000313" key="3">
    <source>
        <dbReference type="RefSeq" id="XP_072838499.1"/>
    </source>
</evidence>
<protein>
    <submittedName>
        <fullName evidence="3 4">Uncharacterized protein isoform X1</fullName>
    </submittedName>
</protein>
<gene>
    <name evidence="3 4" type="primary">LOC110090446</name>
</gene>
<accession>A0ABM5EZD0</accession>
<organism evidence="2 3">
    <name type="scientific">Pogona vitticeps</name>
    <name type="common">central bearded dragon</name>
    <dbReference type="NCBI Taxonomy" id="103695"/>
    <lineage>
        <taxon>Eukaryota</taxon>
        <taxon>Metazoa</taxon>
        <taxon>Chordata</taxon>
        <taxon>Craniata</taxon>
        <taxon>Vertebrata</taxon>
        <taxon>Euteleostomi</taxon>
        <taxon>Lepidosauria</taxon>
        <taxon>Squamata</taxon>
        <taxon>Bifurcata</taxon>
        <taxon>Unidentata</taxon>
        <taxon>Episquamata</taxon>
        <taxon>Toxicofera</taxon>
        <taxon>Iguania</taxon>
        <taxon>Acrodonta</taxon>
        <taxon>Agamidae</taxon>
        <taxon>Amphibolurinae</taxon>
        <taxon>Pogona</taxon>
    </lineage>
</organism>
<reference evidence="3 4" key="1">
    <citation type="submission" date="2025-05" db="UniProtKB">
        <authorList>
            <consortium name="RefSeq"/>
        </authorList>
    </citation>
    <scope>IDENTIFICATION</scope>
</reference>
<name>A0ABM5EZD0_9SAUR</name>
<dbReference type="GeneID" id="110090446"/>
<feature type="compositionally biased region" description="Polar residues" evidence="1">
    <location>
        <begin position="705"/>
        <end position="715"/>
    </location>
</feature>
<dbReference type="InterPro" id="IPR053234">
    <property type="entry name" value="RPM1_Interactor"/>
</dbReference>
<sequence length="728" mass="83847">MDGPEVDDVDRKDFIPLIPDEQTKNSLDDSVVLVERSEEFPSSENWTNEVVDEECELMVTFCKRAKLMPHARYDCTTFPFVRAKCETRFPIEVNAQTCDECYCYICNTPVVECTYWTTPSLCHCNAHNKSQYWKDLWKFGFTGGLATLSLELAEIDADVKRGGTLLQKFMNDISVEYNQYLMSERVFSDSHECFCHRNLGPGKCDFCALHSPVIYRYTSVSNLVTEFLNQAEKEKPKTEAIALLGAAQEIALHKDPASYSQHVDHEASLIKAVTCLMDRITRRLQRLLIVNDFPMPLKDKLIRVFHLIPFPIHCYGFMESLDFFSWKHDLLTSVLRGHNTNGYRIRKGKKEILCETLPVIEARIERLEAGRHYSELIRYLKVVKCYDFEGLQERRDRIPFYLCKIGEMEEAARALFDTYESSCCTACRLSAFQFEIYLKMFHTGQVPSGRDLENVPPWTWIAPRLKLRSKIIWFLKLIYSSPTLYQNPKCWSAMIRTFSSLPCLKANGQLNSCYMKPPPQDFQDLVFTESGFILNTLTTSPNFFISEILEDYADMNVGFIFAVRAVQQMVLTECRSLSSFLEIILAFGKNFWALELLLESLAKHRKVRSTVLTLICDDLRCGQVEMLKLWGRLGPEYVGELLCLFLTSVYKDVGLVIIRILQANFKQCLWAKYVGEFLQNREKLPNRRLDEVSTFIQLTQMLPETRQPDTSSTVCQPGPASESAPPCS</sequence>
<dbReference type="PANTHER" id="PTHR33443">
    <property type="entry name" value="ZGC:112980"/>
    <property type="match status" value="1"/>
</dbReference>
<feature type="region of interest" description="Disordered" evidence="1">
    <location>
        <begin position="705"/>
        <end position="728"/>
    </location>
</feature>
<evidence type="ECO:0000313" key="2">
    <source>
        <dbReference type="Proteomes" id="UP001652642"/>
    </source>
</evidence>
<keyword evidence="2" id="KW-1185">Reference proteome</keyword>
<dbReference type="Proteomes" id="UP001652642">
    <property type="component" value="Chromosome 13"/>
</dbReference>
<dbReference type="RefSeq" id="XP_072838500.1">
    <property type="nucleotide sequence ID" value="XM_072982399.1"/>
</dbReference>
<proteinExistence type="predicted"/>
<evidence type="ECO:0000313" key="4">
    <source>
        <dbReference type="RefSeq" id="XP_072838500.1"/>
    </source>
</evidence>
<evidence type="ECO:0000256" key="1">
    <source>
        <dbReference type="SAM" id="MobiDB-lite"/>
    </source>
</evidence>